<name>A0AAV7V1X2_PLEWA</name>
<dbReference type="EMBL" id="JANPWB010000004">
    <property type="protein sequence ID" value="KAJ1194591.1"/>
    <property type="molecule type" value="Genomic_DNA"/>
</dbReference>
<organism evidence="1 2">
    <name type="scientific">Pleurodeles waltl</name>
    <name type="common">Iberian ribbed newt</name>
    <dbReference type="NCBI Taxonomy" id="8319"/>
    <lineage>
        <taxon>Eukaryota</taxon>
        <taxon>Metazoa</taxon>
        <taxon>Chordata</taxon>
        <taxon>Craniata</taxon>
        <taxon>Vertebrata</taxon>
        <taxon>Euteleostomi</taxon>
        <taxon>Amphibia</taxon>
        <taxon>Batrachia</taxon>
        <taxon>Caudata</taxon>
        <taxon>Salamandroidea</taxon>
        <taxon>Salamandridae</taxon>
        <taxon>Pleurodelinae</taxon>
        <taxon>Pleurodeles</taxon>
    </lineage>
</organism>
<evidence type="ECO:0000313" key="2">
    <source>
        <dbReference type="Proteomes" id="UP001066276"/>
    </source>
</evidence>
<dbReference type="Proteomes" id="UP001066276">
    <property type="component" value="Chromosome 2_2"/>
</dbReference>
<protein>
    <submittedName>
        <fullName evidence="1">Uncharacterized protein</fullName>
    </submittedName>
</protein>
<evidence type="ECO:0000313" key="1">
    <source>
        <dbReference type="EMBL" id="KAJ1194591.1"/>
    </source>
</evidence>
<proteinExistence type="predicted"/>
<reference evidence="1" key="1">
    <citation type="journal article" date="2022" name="bioRxiv">
        <title>Sequencing and chromosome-scale assembly of the giantPleurodeles waltlgenome.</title>
        <authorList>
            <person name="Brown T."/>
            <person name="Elewa A."/>
            <person name="Iarovenko S."/>
            <person name="Subramanian E."/>
            <person name="Araus A.J."/>
            <person name="Petzold A."/>
            <person name="Susuki M."/>
            <person name="Suzuki K.-i.T."/>
            <person name="Hayashi T."/>
            <person name="Toyoda A."/>
            <person name="Oliveira C."/>
            <person name="Osipova E."/>
            <person name="Leigh N.D."/>
            <person name="Simon A."/>
            <person name="Yun M.H."/>
        </authorList>
    </citation>
    <scope>NUCLEOTIDE SEQUENCE</scope>
    <source>
        <strain evidence="1">20211129_DDA</strain>
        <tissue evidence="1">Liver</tissue>
    </source>
</reference>
<comment type="caution">
    <text evidence="1">The sequence shown here is derived from an EMBL/GenBank/DDBJ whole genome shotgun (WGS) entry which is preliminary data.</text>
</comment>
<sequence>MDVLLASRGALRVDVRPTLPRAFECRAHACRHLGAASAWEGNYRVLDGRRAHPHPRRTAARAKCALCVEAR</sequence>
<accession>A0AAV7V1X2</accession>
<dbReference type="AlphaFoldDB" id="A0AAV7V1X2"/>
<keyword evidence="2" id="KW-1185">Reference proteome</keyword>
<gene>
    <name evidence="1" type="ORF">NDU88_003879</name>
</gene>